<keyword evidence="1" id="KW-1133">Transmembrane helix</keyword>
<keyword evidence="1" id="KW-0812">Transmembrane</keyword>
<dbReference type="InterPro" id="IPR050789">
    <property type="entry name" value="Diverse_Enzym_Activities"/>
</dbReference>
<evidence type="ECO:0000256" key="1">
    <source>
        <dbReference type="SAM" id="Phobius"/>
    </source>
</evidence>
<dbReference type="PANTHER" id="PTHR43283">
    <property type="entry name" value="BETA-LACTAMASE-RELATED"/>
    <property type="match status" value="1"/>
</dbReference>
<proteinExistence type="predicted"/>
<dbReference type="PANTHER" id="PTHR43283:SF7">
    <property type="entry name" value="BETA-LACTAMASE-RELATED DOMAIN-CONTAINING PROTEIN"/>
    <property type="match status" value="1"/>
</dbReference>
<dbReference type="Gene3D" id="3.40.710.10">
    <property type="entry name" value="DD-peptidase/beta-lactamase superfamily"/>
    <property type="match status" value="1"/>
</dbReference>
<feature type="domain" description="Beta-lactamase-related" evidence="2">
    <location>
        <begin position="88"/>
        <end position="360"/>
    </location>
</feature>
<dbReference type="GO" id="GO:0016787">
    <property type="term" value="F:hydrolase activity"/>
    <property type="evidence" value="ECO:0007669"/>
    <property type="project" value="UniProtKB-KW"/>
</dbReference>
<keyword evidence="3" id="KW-0378">Hydrolase</keyword>
<evidence type="ECO:0000313" key="3">
    <source>
        <dbReference type="EMBL" id="MCX2838807.1"/>
    </source>
</evidence>
<feature type="transmembrane region" description="Helical" evidence="1">
    <location>
        <begin position="7"/>
        <end position="25"/>
    </location>
</feature>
<organism evidence="3 4">
    <name type="scientific">Salinimicrobium profundisediminis</name>
    <dbReference type="NCBI Taxonomy" id="2994553"/>
    <lineage>
        <taxon>Bacteria</taxon>
        <taxon>Pseudomonadati</taxon>
        <taxon>Bacteroidota</taxon>
        <taxon>Flavobacteriia</taxon>
        <taxon>Flavobacteriales</taxon>
        <taxon>Flavobacteriaceae</taxon>
        <taxon>Salinimicrobium</taxon>
    </lineage>
</organism>
<dbReference type="Proteomes" id="UP001148482">
    <property type="component" value="Unassembled WGS sequence"/>
</dbReference>
<gene>
    <name evidence="3" type="ORF">OQ279_11685</name>
</gene>
<dbReference type="AlphaFoldDB" id="A0A9X3I2B7"/>
<keyword evidence="1" id="KW-0472">Membrane</keyword>
<keyword evidence="4" id="KW-1185">Reference proteome</keyword>
<protein>
    <submittedName>
        <fullName evidence="3">Serine hydrolase</fullName>
    </submittedName>
</protein>
<accession>A0A9X3I2B7</accession>
<dbReference type="Pfam" id="PF00144">
    <property type="entry name" value="Beta-lactamase"/>
    <property type="match status" value="1"/>
</dbReference>
<dbReference type="SUPFAM" id="SSF56601">
    <property type="entry name" value="beta-lactamase/transpeptidase-like"/>
    <property type="match status" value="1"/>
</dbReference>
<name>A0A9X3I2B7_9FLAO</name>
<dbReference type="EMBL" id="JAPJDA010000018">
    <property type="protein sequence ID" value="MCX2838807.1"/>
    <property type="molecule type" value="Genomic_DNA"/>
</dbReference>
<evidence type="ECO:0000313" key="4">
    <source>
        <dbReference type="Proteomes" id="UP001148482"/>
    </source>
</evidence>
<dbReference type="InterPro" id="IPR012338">
    <property type="entry name" value="Beta-lactam/transpept-like"/>
</dbReference>
<dbReference type="InterPro" id="IPR001466">
    <property type="entry name" value="Beta-lactam-related"/>
</dbReference>
<dbReference type="RefSeq" id="WP_266070109.1">
    <property type="nucleotide sequence ID" value="NZ_JAPJDA010000018.1"/>
</dbReference>
<reference evidence="3" key="1">
    <citation type="submission" date="2022-11" db="EMBL/GenBank/DDBJ databases">
        <title>Salinimicrobium profundisediminis sp. nov., isolated from deep-sea sediment of the Mariana Trench.</title>
        <authorList>
            <person name="Fu H."/>
        </authorList>
    </citation>
    <scope>NUCLEOTIDE SEQUENCE</scope>
    <source>
        <strain evidence="3">MT39</strain>
    </source>
</reference>
<evidence type="ECO:0000259" key="2">
    <source>
        <dbReference type="Pfam" id="PF00144"/>
    </source>
</evidence>
<comment type="caution">
    <text evidence="3">The sequence shown here is derived from an EMBL/GenBank/DDBJ whole genome shotgun (WGS) entry which is preliminary data.</text>
</comment>
<sequence length="394" mass="45278">MRGVKKGIFGTLLFLALVVGLIYLFNFDYIFKGIQSTYLQGHLTAHIDDHKFFDNRKIEAGTPQPWPQHKNYNQFDLSKELQEKNKTAETIAFLIIKNDSILYESYSKEYGPLSHTNSFSVAKSLVAAMLGKAIFEGHIKNLDQPVADFFPQFDERLKLRHLVSMSSGLNWDEDYYNPFSMTIRAYLDDNIRQIVMDLEVVEEPGKDFKYLSGNTLLLAMVLEKATGKNVSEYLSESYWKPMGMETYALWQLDSEESGMEKAYCCIASNARDFARFGKLYNDFGKWNGKPLLDSVYVAESIRPQLKDYPHYGLGIWLEEFKGQQVFYFRGILGQYVIVLPKKNIIIVRLGHEGGEVPEDKEHPNDFYFYLEEVLNTLEAHDQENSAAQPAVPGH</sequence>